<keyword evidence="2" id="KW-1185">Reference proteome</keyword>
<dbReference type="InterPro" id="IPR012657">
    <property type="entry name" value="23S_rRNA-intervening_sequence"/>
</dbReference>
<sequence length="123" mass="14201">MDNKSYTELQVWQQSRQLVSAVYVLTQAFPREELFGLTNQIRRCAVSVPSNIAEGCGRYTSRDALQFFYIARGSLYELETQLYLSLDLHYLAQPTFDVTLEQLTSCKKLLHGFINHHKQKLPA</sequence>
<dbReference type="RefSeq" id="WP_126692022.1">
    <property type="nucleotide sequence ID" value="NZ_RXOF01000002.1"/>
</dbReference>
<protein>
    <submittedName>
        <fullName evidence="1">Four helix bundle protein</fullName>
    </submittedName>
</protein>
<dbReference type="PANTHER" id="PTHR38471:SF2">
    <property type="entry name" value="FOUR HELIX BUNDLE PROTEIN"/>
    <property type="match status" value="1"/>
</dbReference>
<dbReference type="NCBIfam" id="TIGR02436">
    <property type="entry name" value="four helix bundle protein"/>
    <property type="match status" value="1"/>
</dbReference>
<accession>A0A431U6V0</accession>
<dbReference type="Gene3D" id="1.20.1440.60">
    <property type="entry name" value="23S rRNA-intervening sequence"/>
    <property type="match status" value="1"/>
</dbReference>
<evidence type="ECO:0000313" key="2">
    <source>
        <dbReference type="Proteomes" id="UP000282184"/>
    </source>
</evidence>
<proteinExistence type="predicted"/>
<name>A0A431U6V0_9BACT</name>
<dbReference type="SUPFAM" id="SSF158446">
    <property type="entry name" value="IVS-encoded protein-like"/>
    <property type="match status" value="1"/>
</dbReference>
<dbReference type="AlphaFoldDB" id="A0A431U6V0"/>
<dbReference type="Pfam" id="PF05635">
    <property type="entry name" value="23S_rRNA_IVP"/>
    <property type="match status" value="1"/>
</dbReference>
<dbReference type="EMBL" id="RXOF01000002">
    <property type="protein sequence ID" value="RTQ52366.1"/>
    <property type="molecule type" value="Genomic_DNA"/>
</dbReference>
<reference evidence="1 2" key="1">
    <citation type="submission" date="2018-12" db="EMBL/GenBank/DDBJ databases">
        <title>Hymenobacter gummosus sp. nov., isolated from a spring.</title>
        <authorList>
            <person name="Nie L."/>
        </authorList>
    </citation>
    <scope>NUCLEOTIDE SEQUENCE [LARGE SCALE GENOMIC DNA]</scope>
    <source>
        <strain evidence="1 2">KCTC 52166</strain>
    </source>
</reference>
<dbReference type="NCBIfam" id="NF008911">
    <property type="entry name" value="PRK12275.1-2"/>
    <property type="match status" value="1"/>
</dbReference>
<organism evidence="1 2">
    <name type="scientific">Hymenobacter gummosus</name>
    <dbReference type="NCBI Taxonomy" id="1776032"/>
    <lineage>
        <taxon>Bacteria</taxon>
        <taxon>Pseudomonadati</taxon>
        <taxon>Bacteroidota</taxon>
        <taxon>Cytophagia</taxon>
        <taxon>Cytophagales</taxon>
        <taxon>Hymenobacteraceae</taxon>
        <taxon>Hymenobacter</taxon>
    </lineage>
</organism>
<dbReference type="CDD" id="cd16377">
    <property type="entry name" value="23S_rRNA_IVP_like"/>
    <property type="match status" value="1"/>
</dbReference>
<dbReference type="PANTHER" id="PTHR38471">
    <property type="entry name" value="FOUR HELIX BUNDLE PROTEIN"/>
    <property type="match status" value="1"/>
</dbReference>
<comment type="caution">
    <text evidence="1">The sequence shown here is derived from an EMBL/GenBank/DDBJ whole genome shotgun (WGS) entry which is preliminary data.</text>
</comment>
<dbReference type="InterPro" id="IPR036583">
    <property type="entry name" value="23S_rRNA_IVS_sf"/>
</dbReference>
<dbReference type="OrthoDB" id="9811959at2"/>
<gene>
    <name evidence="1" type="ORF">EJV47_04950</name>
</gene>
<evidence type="ECO:0000313" key="1">
    <source>
        <dbReference type="EMBL" id="RTQ52366.1"/>
    </source>
</evidence>
<dbReference type="Proteomes" id="UP000282184">
    <property type="component" value="Unassembled WGS sequence"/>
</dbReference>